<dbReference type="Proteomes" id="UP000187455">
    <property type="component" value="Unassembled WGS sequence"/>
</dbReference>
<dbReference type="OrthoDB" id="414075at2759"/>
<evidence type="ECO:0000313" key="4">
    <source>
        <dbReference type="Proteomes" id="UP000187455"/>
    </source>
</evidence>
<evidence type="ECO:0000256" key="1">
    <source>
        <dbReference type="SAM" id="MobiDB-lite"/>
    </source>
</evidence>
<comment type="caution">
    <text evidence="3">The sequence shown here is derived from an EMBL/GenBank/DDBJ whole genome shotgun (WGS) entry which is preliminary data.</text>
</comment>
<dbReference type="EMBL" id="LSSL01004213">
    <property type="protein sequence ID" value="OLY79653.1"/>
    <property type="molecule type" value="Genomic_DNA"/>
</dbReference>
<keyword evidence="4" id="KW-1185">Reference proteome</keyword>
<dbReference type="STRING" id="133383.A0A1R0GRX5"/>
<feature type="compositionally biased region" description="Basic and acidic residues" evidence="1">
    <location>
        <begin position="90"/>
        <end position="107"/>
    </location>
</feature>
<evidence type="ECO:0000259" key="2">
    <source>
        <dbReference type="Pfam" id="PF11788"/>
    </source>
</evidence>
<proteinExistence type="predicted"/>
<sequence>MRDQIISSEKTPFEKEYAAYQDWIKYKTSVPFARDFYFKKGSISEKNWMNVDKERDSQWYFDGDKISSAQSPDSNIAEESEVDDENDSGSVEKFELMPRTTEADKKN</sequence>
<dbReference type="Pfam" id="PF11788">
    <property type="entry name" value="MRP-L46"/>
    <property type="match status" value="1"/>
</dbReference>
<dbReference type="AlphaFoldDB" id="A0A1R0GRX5"/>
<evidence type="ECO:0000313" key="3">
    <source>
        <dbReference type="EMBL" id="OLY79653.1"/>
    </source>
</evidence>
<feature type="domain" description="Large ribosomal subunit protein mL46 N-terminal" evidence="2">
    <location>
        <begin position="3"/>
        <end position="104"/>
    </location>
</feature>
<accession>A0A1R0GRX5</accession>
<reference evidence="3 4" key="1">
    <citation type="journal article" date="2016" name="Mol. Biol. Evol.">
        <title>Genome-Wide Survey of Gut Fungi (Harpellales) Reveals the First Horizontally Transferred Ubiquitin Gene from a Mosquito Host.</title>
        <authorList>
            <person name="Wang Y."/>
            <person name="White M.M."/>
            <person name="Kvist S."/>
            <person name="Moncalvo J.M."/>
        </authorList>
    </citation>
    <scope>NUCLEOTIDE SEQUENCE [LARGE SCALE GENOMIC DNA]</scope>
    <source>
        <strain evidence="3 4">ALG-7-W6</strain>
    </source>
</reference>
<feature type="region of interest" description="Disordered" evidence="1">
    <location>
        <begin position="64"/>
        <end position="107"/>
    </location>
</feature>
<feature type="non-terminal residue" evidence="3">
    <location>
        <position position="107"/>
    </location>
</feature>
<organism evidence="3 4">
    <name type="scientific">Smittium mucronatum</name>
    <dbReference type="NCBI Taxonomy" id="133383"/>
    <lineage>
        <taxon>Eukaryota</taxon>
        <taxon>Fungi</taxon>
        <taxon>Fungi incertae sedis</taxon>
        <taxon>Zoopagomycota</taxon>
        <taxon>Kickxellomycotina</taxon>
        <taxon>Harpellomycetes</taxon>
        <taxon>Harpellales</taxon>
        <taxon>Legeriomycetaceae</taxon>
        <taxon>Smittium</taxon>
    </lineage>
</organism>
<feature type="compositionally biased region" description="Acidic residues" evidence="1">
    <location>
        <begin position="76"/>
        <end position="87"/>
    </location>
</feature>
<name>A0A1R0GRX5_9FUNG</name>
<gene>
    <name evidence="3" type="ORF">AYI68_g6275</name>
</gene>
<protein>
    <recommendedName>
        <fullName evidence="2">Large ribosomal subunit protein mL46 N-terminal domain-containing protein</fullName>
    </recommendedName>
</protein>
<dbReference type="InterPro" id="IPR021757">
    <property type="entry name" value="Ribosomal_mL46_N"/>
</dbReference>